<dbReference type="InParanoid" id="A0A1Q3C9R2"/>
<dbReference type="AlphaFoldDB" id="A0A1Q3C9R2"/>
<name>A0A1Q3C9R2_CEPFO</name>
<evidence type="ECO:0000313" key="3">
    <source>
        <dbReference type="Proteomes" id="UP000187406"/>
    </source>
</evidence>
<dbReference type="InterPro" id="IPR026960">
    <property type="entry name" value="RVT-Znf"/>
</dbReference>
<dbReference type="Proteomes" id="UP000187406">
    <property type="component" value="Unassembled WGS sequence"/>
</dbReference>
<reference evidence="3" key="1">
    <citation type="submission" date="2016-04" db="EMBL/GenBank/DDBJ databases">
        <title>Cephalotus genome sequencing.</title>
        <authorList>
            <person name="Fukushima K."/>
            <person name="Hasebe M."/>
            <person name="Fang X."/>
        </authorList>
    </citation>
    <scope>NUCLEOTIDE SEQUENCE [LARGE SCALE GENOMIC DNA]</scope>
    <source>
        <strain evidence="3">cv. St1</strain>
    </source>
</reference>
<sequence>NDRLIWSKQALGEYTVKTGYQIAYDMKHGNEVESESNNNAQRGLWKWLWNPRLPRKVGHFGWKCCKGILPVNKNEERRVPQVQRRCNICQEVEETIMHAIFKFSWAESGKIADCL</sequence>
<accession>A0A1Q3C9R2</accession>
<dbReference type="OrthoDB" id="959921at2759"/>
<evidence type="ECO:0000259" key="1">
    <source>
        <dbReference type="Pfam" id="PF13966"/>
    </source>
</evidence>
<feature type="non-terminal residue" evidence="2">
    <location>
        <position position="1"/>
    </location>
</feature>
<comment type="caution">
    <text evidence="2">The sequence shown here is derived from an EMBL/GenBank/DDBJ whole genome shotgun (WGS) entry which is preliminary data.</text>
</comment>
<protein>
    <submittedName>
        <fullName evidence="2">Zf-RVT domain-containing protein</fullName>
    </submittedName>
</protein>
<feature type="domain" description="Reverse transcriptase zinc-binding" evidence="1">
    <location>
        <begin position="37"/>
        <end position="106"/>
    </location>
</feature>
<dbReference type="Pfam" id="PF13966">
    <property type="entry name" value="zf-RVT"/>
    <property type="match status" value="1"/>
</dbReference>
<proteinExistence type="predicted"/>
<organism evidence="2 3">
    <name type="scientific">Cephalotus follicularis</name>
    <name type="common">Albany pitcher plant</name>
    <dbReference type="NCBI Taxonomy" id="3775"/>
    <lineage>
        <taxon>Eukaryota</taxon>
        <taxon>Viridiplantae</taxon>
        <taxon>Streptophyta</taxon>
        <taxon>Embryophyta</taxon>
        <taxon>Tracheophyta</taxon>
        <taxon>Spermatophyta</taxon>
        <taxon>Magnoliopsida</taxon>
        <taxon>eudicotyledons</taxon>
        <taxon>Gunneridae</taxon>
        <taxon>Pentapetalae</taxon>
        <taxon>rosids</taxon>
        <taxon>fabids</taxon>
        <taxon>Oxalidales</taxon>
        <taxon>Cephalotaceae</taxon>
        <taxon>Cephalotus</taxon>
    </lineage>
</organism>
<keyword evidence="3" id="KW-1185">Reference proteome</keyword>
<evidence type="ECO:0000313" key="2">
    <source>
        <dbReference type="EMBL" id="GAV76862.1"/>
    </source>
</evidence>
<gene>
    <name evidence="2" type="ORF">CFOL_v3_20335</name>
</gene>
<dbReference type="EMBL" id="BDDD01001539">
    <property type="protein sequence ID" value="GAV76862.1"/>
    <property type="molecule type" value="Genomic_DNA"/>
</dbReference>